<sequence>MEIPEALLCLLSAEVEADGDSYRIEIPAREVTDGDLQPGEVYQVALLASDSDSGSSARETSGQSSESSGRNPPIAEGDRRIVDIDDIGKRGDGIARVERGYVVIVPETEIGDRVKIEIENVQETLAFGEVIEHVDPTVHE</sequence>
<dbReference type="AlphaFoldDB" id="A0ABD5QE23"/>
<dbReference type="EMBL" id="JBHSJG010000021">
    <property type="protein sequence ID" value="MFC4987324.1"/>
    <property type="molecule type" value="Genomic_DNA"/>
</dbReference>
<dbReference type="PROSITE" id="PS50926">
    <property type="entry name" value="TRAM"/>
    <property type="match status" value="1"/>
</dbReference>
<comment type="caution">
    <text evidence="3">The sequence shown here is derived from an EMBL/GenBank/DDBJ whole genome shotgun (WGS) entry which is preliminary data.</text>
</comment>
<evidence type="ECO:0000256" key="1">
    <source>
        <dbReference type="SAM" id="MobiDB-lite"/>
    </source>
</evidence>
<protein>
    <submittedName>
        <fullName evidence="3">TRAM domain-containing protein</fullName>
    </submittedName>
</protein>
<evidence type="ECO:0000313" key="3">
    <source>
        <dbReference type="EMBL" id="MFC4987324.1"/>
    </source>
</evidence>
<dbReference type="SUPFAM" id="SSF50249">
    <property type="entry name" value="Nucleic acid-binding proteins"/>
    <property type="match status" value="1"/>
</dbReference>
<reference evidence="3 4" key="1">
    <citation type="journal article" date="2019" name="Int. J. Syst. Evol. Microbiol.">
        <title>The Global Catalogue of Microorganisms (GCM) 10K type strain sequencing project: providing services to taxonomists for standard genome sequencing and annotation.</title>
        <authorList>
            <consortium name="The Broad Institute Genomics Platform"/>
            <consortium name="The Broad Institute Genome Sequencing Center for Infectious Disease"/>
            <person name="Wu L."/>
            <person name="Ma J."/>
        </authorList>
    </citation>
    <scope>NUCLEOTIDE SEQUENCE [LARGE SCALE GENOMIC DNA]</scope>
    <source>
        <strain evidence="3 4">CGMCC 1.15824</strain>
    </source>
</reference>
<dbReference type="Pfam" id="PF01938">
    <property type="entry name" value="TRAM"/>
    <property type="match status" value="1"/>
</dbReference>
<proteinExistence type="predicted"/>
<dbReference type="InterPro" id="IPR012340">
    <property type="entry name" value="NA-bd_OB-fold"/>
</dbReference>
<dbReference type="InterPro" id="IPR002792">
    <property type="entry name" value="TRAM_dom"/>
</dbReference>
<keyword evidence="4" id="KW-1185">Reference proteome</keyword>
<dbReference type="Proteomes" id="UP001595925">
    <property type="component" value="Unassembled WGS sequence"/>
</dbReference>
<accession>A0ABD5QE23</accession>
<feature type="region of interest" description="Disordered" evidence="1">
    <location>
        <begin position="47"/>
        <end position="81"/>
    </location>
</feature>
<gene>
    <name evidence="3" type="ORF">ACFPFO_05995</name>
</gene>
<feature type="compositionally biased region" description="Polar residues" evidence="1">
    <location>
        <begin position="58"/>
        <end position="70"/>
    </location>
</feature>
<evidence type="ECO:0000259" key="2">
    <source>
        <dbReference type="PROSITE" id="PS50926"/>
    </source>
</evidence>
<evidence type="ECO:0000313" key="4">
    <source>
        <dbReference type="Proteomes" id="UP001595925"/>
    </source>
</evidence>
<dbReference type="RefSeq" id="WP_224830018.1">
    <property type="nucleotide sequence ID" value="NZ_JAIVEF010000034.1"/>
</dbReference>
<feature type="compositionally biased region" description="Low complexity" evidence="1">
    <location>
        <begin position="47"/>
        <end position="57"/>
    </location>
</feature>
<dbReference type="Gene3D" id="2.40.50.140">
    <property type="entry name" value="Nucleic acid-binding proteins"/>
    <property type="match status" value="1"/>
</dbReference>
<name>A0ABD5QE23_9EURY</name>
<feature type="domain" description="TRAM" evidence="2">
    <location>
        <begin position="73"/>
        <end position="132"/>
    </location>
</feature>
<organism evidence="3 4">
    <name type="scientific">Saliphagus infecundisoli</name>
    <dbReference type="NCBI Taxonomy" id="1849069"/>
    <lineage>
        <taxon>Archaea</taxon>
        <taxon>Methanobacteriati</taxon>
        <taxon>Methanobacteriota</taxon>
        <taxon>Stenosarchaea group</taxon>
        <taxon>Halobacteria</taxon>
        <taxon>Halobacteriales</taxon>
        <taxon>Natrialbaceae</taxon>
        <taxon>Saliphagus</taxon>
    </lineage>
</organism>